<evidence type="ECO:0000313" key="3">
    <source>
        <dbReference type="EMBL" id="PPI16203.1"/>
    </source>
</evidence>
<proteinExistence type="predicted"/>
<protein>
    <submittedName>
        <fullName evidence="3">FHA domain-containing protein</fullName>
    </submittedName>
</protein>
<organism evidence="3 4">
    <name type="scientific">Rathayibacter toxicus</name>
    <dbReference type="NCBI Taxonomy" id="145458"/>
    <lineage>
        <taxon>Bacteria</taxon>
        <taxon>Bacillati</taxon>
        <taxon>Actinomycetota</taxon>
        <taxon>Actinomycetes</taxon>
        <taxon>Micrococcales</taxon>
        <taxon>Microbacteriaceae</taxon>
        <taxon>Rathayibacter</taxon>
    </lineage>
</organism>
<accession>A0A2S5Y8H4</accession>
<dbReference type="SMART" id="SM00240">
    <property type="entry name" value="FHA"/>
    <property type="match status" value="1"/>
</dbReference>
<evidence type="ECO:0000313" key="4">
    <source>
        <dbReference type="Proteomes" id="UP000237966"/>
    </source>
</evidence>
<dbReference type="InterPro" id="IPR000253">
    <property type="entry name" value="FHA_dom"/>
</dbReference>
<feature type="domain" description="FHA" evidence="2">
    <location>
        <begin position="143"/>
        <end position="198"/>
    </location>
</feature>
<evidence type="ECO:0000259" key="2">
    <source>
        <dbReference type="PROSITE" id="PS50006"/>
    </source>
</evidence>
<keyword evidence="1" id="KW-0597">Phosphoprotein</keyword>
<gene>
    <name evidence="3" type="ORF">C5C51_01985</name>
</gene>
<dbReference type="RefSeq" id="WP_027692658.1">
    <property type="nucleotide sequence ID" value="NZ_CP037977.1"/>
</dbReference>
<name>A0A2S5Y8H4_9MICO</name>
<dbReference type="Pfam" id="PF00498">
    <property type="entry name" value="FHA"/>
    <property type="match status" value="1"/>
</dbReference>
<dbReference type="PROSITE" id="PS50006">
    <property type="entry name" value="FHA_DOMAIN"/>
    <property type="match status" value="1"/>
</dbReference>
<dbReference type="SUPFAM" id="SSF49879">
    <property type="entry name" value="SMAD/FHA domain"/>
    <property type="match status" value="1"/>
</dbReference>
<dbReference type="EMBL" id="PSWU01000004">
    <property type="protein sequence ID" value="PPI16203.1"/>
    <property type="molecule type" value="Genomic_DNA"/>
</dbReference>
<dbReference type="Proteomes" id="UP000237966">
    <property type="component" value="Unassembled WGS sequence"/>
</dbReference>
<comment type="caution">
    <text evidence="3">The sequence shown here is derived from an EMBL/GenBank/DDBJ whole genome shotgun (WGS) entry which is preliminary data.</text>
</comment>
<reference evidence="3 4" key="1">
    <citation type="submission" date="2018-02" db="EMBL/GenBank/DDBJ databases">
        <title>Bacteriophage NCPPB3778 and a type I-E CRISPR drive the evolution of the US Biological Select Agent, Rathayibacter toxicus.</title>
        <authorList>
            <person name="Davis E.W.II."/>
            <person name="Tabima J.F."/>
            <person name="Weisberg A.J."/>
            <person name="Lopes L.D."/>
            <person name="Wiseman M.S."/>
            <person name="Wiseman M.S."/>
            <person name="Pupko T."/>
            <person name="Belcher M.S."/>
            <person name="Sechler A.J."/>
            <person name="Tancos M.A."/>
            <person name="Schroeder B.K."/>
            <person name="Murray T.D."/>
            <person name="Luster D.G."/>
            <person name="Schneider W.L."/>
            <person name="Rogers E."/>
            <person name="Andreote F.D."/>
            <person name="Grunwald N.J."/>
            <person name="Putnam M.L."/>
            <person name="Chang J.H."/>
        </authorList>
    </citation>
    <scope>NUCLEOTIDE SEQUENCE [LARGE SCALE GENOMIC DNA]</scope>
    <source>
        <strain evidence="3 4">FH99</strain>
    </source>
</reference>
<evidence type="ECO:0000256" key="1">
    <source>
        <dbReference type="ARBA" id="ARBA00022553"/>
    </source>
</evidence>
<sequence length="237" mass="25132">MSYFCPEGHTSVAGDYCDICDEPIAAASTAHPATEVIPSVGAVCPHCSFPNEIDALLCENCGYDFTAAALPTAAPAHPATEVIPVVTSAVPSPDEATAISAASDSVWIAELWVDPEWYAERRADDPMPSPGSGNTVMLCQRSLLVGRPSVSRGISPQIDCGSDPGVSRRHCQLSTDGYRWWVEDLQSVNGTYLASAGAPLPNTPIPPGQRREIEEGDRLYLGAWTRLALRPALPGEG</sequence>
<dbReference type="CDD" id="cd00060">
    <property type="entry name" value="FHA"/>
    <property type="match status" value="1"/>
</dbReference>
<dbReference type="InterPro" id="IPR008984">
    <property type="entry name" value="SMAD_FHA_dom_sf"/>
</dbReference>
<dbReference type="Gene3D" id="2.60.200.20">
    <property type="match status" value="1"/>
</dbReference>
<dbReference type="OrthoDB" id="5111283at2"/>
<dbReference type="AlphaFoldDB" id="A0A2S5Y8H4"/>